<organism evidence="2 3">
    <name type="scientific">Streptomyces pyxinae</name>
    <dbReference type="NCBI Taxonomy" id="2970734"/>
    <lineage>
        <taxon>Bacteria</taxon>
        <taxon>Bacillati</taxon>
        <taxon>Actinomycetota</taxon>
        <taxon>Actinomycetes</taxon>
        <taxon>Kitasatosporales</taxon>
        <taxon>Streptomycetaceae</taxon>
        <taxon>Streptomyces</taxon>
    </lineage>
</organism>
<evidence type="ECO:0000313" key="2">
    <source>
        <dbReference type="EMBL" id="MCS0637136.1"/>
    </source>
</evidence>
<dbReference type="Proteomes" id="UP001431313">
    <property type="component" value="Unassembled WGS sequence"/>
</dbReference>
<dbReference type="RefSeq" id="WP_258788388.1">
    <property type="nucleotide sequence ID" value="NZ_JANUGQ010000012.1"/>
</dbReference>
<feature type="compositionally biased region" description="Basic and acidic residues" evidence="1">
    <location>
        <begin position="39"/>
        <end position="60"/>
    </location>
</feature>
<accession>A0ABT2CIA2</accession>
<sequence>MPTTPTQPRKAPVPAVPMRELLASCAAATAVSTPPAPARVRDADGRHGRPEAYDGHHEAYDGVPGLRGGRGETPRAA</sequence>
<feature type="region of interest" description="Disordered" evidence="1">
    <location>
        <begin position="28"/>
        <end position="77"/>
    </location>
</feature>
<protein>
    <submittedName>
        <fullName evidence="2">Uncharacterized protein</fullName>
    </submittedName>
</protein>
<proteinExistence type="predicted"/>
<dbReference type="EMBL" id="JANUGQ010000012">
    <property type="protein sequence ID" value="MCS0637136.1"/>
    <property type="molecule type" value="Genomic_DNA"/>
</dbReference>
<name>A0ABT2CIA2_9ACTN</name>
<evidence type="ECO:0000313" key="3">
    <source>
        <dbReference type="Proteomes" id="UP001431313"/>
    </source>
</evidence>
<reference evidence="2" key="1">
    <citation type="submission" date="2022-08" db="EMBL/GenBank/DDBJ databases">
        <authorList>
            <person name="Somphong A."/>
            <person name="Phongsopitanun W."/>
        </authorList>
    </citation>
    <scope>NUCLEOTIDE SEQUENCE</scope>
    <source>
        <strain evidence="2">LP05-1</strain>
    </source>
</reference>
<comment type="caution">
    <text evidence="2">The sequence shown here is derived from an EMBL/GenBank/DDBJ whole genome shotgun (WGS) entry which is preliminary data.</text>
</comment>
<evidence type="ECO:0000256" key="1">
    <source>
        <dbReference type="SAM" id="MobiDB-lite"/>
    </source>
</evidence>
<gene>
    <name evidence="2" type="ORF">NX801_16000</name>
</gene>
<keyword evidence="3" id="KW-1185">Reference proteome</keyword>